<keyword evidence="2" id="KW-1185">Reference proteome</keyword>
<comment type="caution">
    <text evidence="1">The sequence shown here is derived from an EMBL/GenBank/DDBJ whole genome shotgun (WGS) entry which is preliminary data.</text>
</comment>
<dbReference type="RefSeq" id="WP_008103158.1">
    <property type="nucleotide sequence ID" value="NZ_FOSD01000007.1"/>
</dbReference>
<dbReference type="Proteomes" id="UP000198841">
    <property type="component" value="Unassembled WGS sequence"/>
</dbReference>
<proteinExistence type="predicted"/>
<organism evidence="1 2">
    <name type="scientific">Candidatus Pantoea symbiotica</name>
    <dbReference type="NCBI Taxonomy" id="1884370"/>
    <lineage>
        <taxon>Bacteria</taxon>
        <taxon>Pseudomonadati</taxon>
        <taxon>Pseudomonadota</taxon>
        <taxon>Gammaproteobacteria</taxon>
        <taxon>Enterobacterales</taxon>
        <taxon>Erwiniaceae</taxon>
        <taxon>Pantoea</taxon>
    </lineage>
</organism>
<evidence type="ECO:0000313" key="2">
    <source>
        <dbReference type="Proteomes" id="UP000198841"/>
    </source>
</evidence>
<evidence type="ECO:0008006" key="3">
    <source>
        <dbReference type="Google" id="ProtNLM"/>
    </source>
</evidence>
<reference evidence="1 2" key="1">
    <citation type="submission" date="2016-10" db="EMBL/GenBank/DDBJ databases">
        <authorList>
            <person name="Varghese N."/>
            <person name="Submissions S."/>
        </authorList>
    </citation>
    <scope>NUCLEOTIDE SEQUENCE [LARGE SCALE GENOMIC DNA]</scope>
    <source>
        <strain evidence="1 2">YR512</strain>
    </source>
</reference>
<accession>A0A1I3ZLJ6</accession>
<dbReference type="EMBL" id="FOSD01000007">
    <property type="protein sequence ID" value="SFK44958.1"/>
    <property type="molecule type" value="Genomic_DNA"/>
</dbReference>
<evidence type="ECO:0000313" key="1">
    <source>
        <dbReference type="EMBL" id="SFK44958.1"/>
    </source>
</evidence>
<gene>
    <name evidence="1" type="ORF">SAMN05518863_10785</name>
</gene>
<sequence length="74" mass="7643">MVNDYFTQPAIGVTVEQHKRTVAVAAALAVAKESVSASTSASGSKASWDLQAVANEIANLADAIQDALEPVETL</sequence>
<name>A0A1I3ZLJ6_9GAMM</name>
<protein>
    <recommendedName>
        <fullName evidence="3">DUF3077 domain-containing protein</fullName>
    </recommendedName>
</protein>